<gene>
    <name evidence="1" type="ORF">EPA93_24920</name>
</gene>
<dbReference type="EMBL" id="CP035758">
    <property type="protein sequence ID" value="QBD79051.1"/>
    <property type="molecule type" value="Genomic_DNA"/>
</dbReference>
<dbReference type="Proteomes" id="UP000290365">
    <property type="component" value="Chromosome"/>
</dbReference>
<dbReference type="AlphaFoldDB" id="A0A4V0YZA6"/>
<evidence type="ECO:0000313" key="1">
    <source>
        <dbReference type="EMBL" id="QBD79051.1"/>
    </source>
</evidence>
<dbReference type="RefSeq" id="WP_129890104.1">
    <property type="nucleotide sequence ID" value="NZ_CP035758.1"/>
</dbReference>
<evidence type="ECO:0000313" key="2">
    <source>
        <dbReference type="Proteomes" id="UP000290365"/>
    </source>
</evidence>
<proteinExistence type="predicted"/>
<reference evidence="1 2" key="1">
    <citation type="submission" date="2019-01" db="EMBL/GenBank/DDBJ databases">
        <title>Ktedonosporobacter rubrisoli SCAWS-G2.</title>
        <authorList>
            <person name="Huang Y."/>
            <person name="Yan B."/>
        </authorList>
    </citation>
    <scope>NUCLEOTIDE SEQUENCE [LARGE SCALE GENOMIC DNA]</scope>
    <source>
        <strain evidence="1 2">SCAWS-G2</strain>
    </source>
</reference>
<accession>A0A4V0YZA6</accession>
<protein>
    <submittedName>
        <fullName evidence="1">Uncharacterized protein</fullName>
    </submittedName>
</protein>
<keyword evidence="2" id="KW-1185">Reference proteome</keyword>
<organism evidence="1 2">
    <name type="scientific">Ktedonosporobacter rubrisoli</name>
    <dbReference type="NCBI Taxonomy" id="2509675"/>
    <lineage>
        <taxon>Bacteria</taxon>
        <taxon>Bacillati</taxon>
        <taxon>Chloroflexota</taxon>
        <taxon>Ktedonobacteria</taxon>
        <taxon>Ktedonobacterales</taxon>
        <taxon>Ktedonosporobacteraceae</taxon>
        <taxon>Ktedonosporobacter</taxon>
    </lineage>
</organism>
<dbReference type="KEGG" id="kbs:EPA93_24920"/>
<sequence>MRYQIPFISFVAAPNEIIALGVAIDYYLRFFEHSSPSYKETSQLLLQFQARLIKQLPSSPLGTRLEEHARREGR</sequence>
<name>A0A4V0YZA6_KTERU</name>